<evidence type="ECO:0000313" key="3">
    <source>
        <dbReference type="EMBL" id="ELY88950.1"/>
    </source>
</evidence>
<organism evidence="3 4">
    <name type="scientific">Natrialba taiwanensis DSM 12281</name>
    <dbReference type="NCBI Taxonomy" id="1230458"/>
    <lineage>
        <taxon>Archaea</taxon>
        <taxon>Methanobacteriati</taxon>
        <taxon>Methanobacteriota</taxon>
        <taxon>Stenosarchaea group</taxon>
        <taxon>Halobacteria</taxon>
        <taxon>Halobacteriales</taxon>
        <taxon>Natrialbaceae</taxon>
        <taxon>Natrialba</taxon>
    </lineage>
</organism>
<gene>
    <name evidence="3" type="ORF">C484_15193</name>
</gene>
<dbReference type="EMBL" id="AOIL01000050">
    <property type="protein sequence ID" value="ELY88950.1"/>
    <property type="molecule type" value="Genomic_DNA"/>
</dbReference>
<protein>
    <submittedName>
        <fullName evidence="3">Cupin 2 barrel domain-containing protein</fullName>
    </submittedName>
</protein>
<dbReference type="GO" id="GO:0046872">
    <property type="term" value="F:metal ion binding"/>
    <property type="evidence" value="ECO:0007669"/>
    <property type="project" value="UniProtKB-KW"/>
</dbReference>
<dbReference type="Pfam" id="PF07883">
    <property type="entry name" value="Cupin_2"/>
    <property type="match status" value="1"/>
</dbReference>
<dbReference type="InterPro" id="IPR013096">
    <property type="entry name" value="Cupin_2"/>
</dbReference>
<dbReference type="SUPFAM" id="SSF51182">
    <property type="entry name" value="RmlC-like cupins"/>
    <property type="match status" value="1"/>
</dbReference>
<accession>L9ZR05</accession>
<dbReference type="InterPro" id="IPR051610">
    <property type="entry name" value="GPI/OXD"/>
</dbReference>
<proteinExistence type="predicted"/>
<evidence type="ECO:0000259" key="2">
    <source>
        <dbReference type="Pfam" id="PF07883"/>
    </source>
</evidence>
<evidence type="ECO:0000313" key="4">
    <source>
        <dbReference type="Proteomes" id="UP000011648"/>
    </source>
</evidence>
<keyword evidence="1" id="KW-0479">Metal-binding</keyword>
<name>L9ZR05_9EURY</name>
<reference evidence="3 4" key="1">
    <citation type="journal article" date="2014" name="PLoS Genet.">
        <title>Phylogenetically driven sequencing of extremely halophilic archaea reveals strategies for static and dynamic osmo-response.</title>
        <authorList>
            <person name="Becker E.A."/>
            <person name="Seitzer P.M."/>
            <person name="Tritt A."/>
            <person name="Larsen D."/>
            <person name="Krusor M."/>
            <person name="Yao A.I."/>
            <person name="Wu D."/>
            <person name="Madern D."/>
            <person name="Eisen J.A."/>
            <person name="Darling A.E."/>
            <person name="Facciotti M.T."/>
        </authorList>
    </citation>
    <scope>NUCLEOTIDE SEQUENCE [LARGE SCALE GENOMIC DNA]</scope>
    <source>
        <strain evidence="3 4">DSM 12281</strain>
    </source>
</reference>
<feature type="domain" description="Cupin type-2" evidence="2">
    <location>
        <begin position="5"/>
        <end position="69"/>
    </location>
</feature>
<sequence length="108" mass="11682">MIVSIEIEPGNYLPSHWDSNEELLVVTGGRVTATIDDETVDLHAGQCAVVPEIEPHELRNDGDETASIIGFFPGTELTATFDDVLQPFGTAEVTLGSAPAEDRQERTD</sequence>
<dbReference type="AlphaFoldDB" id="L9ZR05"/>
<evidence type="ECO:0000256" key="1">
    <source>
        <dbReference type="ARBA" id="ARBA00022723"/>
    </source>
</evidence>
<dbReference type="InterPro" id="IPR011051">
    <property type="entry name" value="RmlC_Cupin_sf"/>
</dbReference>
<dbReference type="PANTHER" id="PTHR35848">
    <property type="entry name" value="OXALATE-BINDING PROTEIN"/>
    <property type="match status" value="1"/>
</dbReference>
<dbReference type="PATRIC" id="fig|1230458.4.peg.3071"/>
<dbReference type="InterPro" id="IPR014710">
    <property type="entry name" value="RmlC-like_jellyroll"/>
</dbReference>
<comment type="caution">
    <text evidence="3">The sequence shown here is derived from an EMBL/GenBank/DDBJ whole genome shotgun (WGS) entry which is preliminary data.</text>
</comment>
<dbReference type="Proteomes" id="UP000011648">
    <property type="component" value="Unassembled WGS sequence"/>
</dbReference>
<dbReference type="RefSeq" id="WP_006826708.1">
    <property type="nucleotide sequence ID" value="NZ_AOIL01000050.1"/>
</dbReference>
<dbReference type="Gene3D" id="2.60.120.10">
    <property type="entry name" value="Jelly Rolls"/>
    <property type="match status" value="1"/>
</dbReference>
<dbReference type="CDD" id="cd02209">
    <property type="entry name" value="cupin_XRE_C"/>
    <property type="match status" value="1"/>
</dbReference>
<keyword evidence="4" id="KW-1185">Reference proteome</keyword>